<accession>A0A267MBI3</accession>
<organism evidence="1 2">
    <name type="scientific">Anaeromicrobium sediminis</name>
    <dbReference type="NCBI Taxonomy" id="1478221"/>
    <lineage>
        <taxon>Bacteria</taxon>
        <taxon>Bacillati</taxon>
        <taxon>Bacillota</taxon>
        <taxon>Clostridia</taxon>
        <taxon>Peptostreptococcales</taxon>
        <taxon>Thermotaleaceae</taxon>
        <taxon>Anaeromicrobium</taxon>
    </lineage>
</organism>
<reference evidence="1 2" key="1">
    <citation type="submission" date="2017-06" db="EMBL/GenBank/DDBJ databases">
        <title>Draft genome sequence of anaerobic fermentative bacterium Anaeromicrobium sediminis DY2726D isolated from West Pacific Ocean sediments.</title>
        <authorList>
            <person name="Zeng X."/>
        </authorList>
    </citation>
    <scope>NUCLEOTIDE SEQUENCE [LARGE SCALE GENOMIC DNA]</scope>
    <source>
        <strain evidence="1 2">DY2726D</strain>
    </source>
</reference>
<dbReference type="RefSeq" id="WP_095135729.1">
    <property type="nucleotide sequence ID" value="NZ_NIBG01000030.1"/>
</dbReference>
<name>A0A267MBI3_9FIRM</name>
<dbReference type="OrthoDB" id="9777242at2"/>
<gene>
    <name evidence="1" type="ORF">CCE28_20035</name>
</gene>
<dbReference type="Proteomes" id="UP000216024">
    <property type="component" value="Unassembled WGS sequence"/>
</dbReference>
<proteinExistence type="predicted"/>
<dbReference type="AlphaFoldDB" id="A0A267MBI3"/>
<evidence type="ECO:0000313" key="1">
    <source>
        <dbReference type="EMBL" id="PAB56906.1"/>
    </source>
</evidence>
<sequence>MSRFLGPIHHWLFNKIRVFEETEEVLIKDLKEKGLDVDEVVNTMRNAHGDLIPKVELEELIDTNNIHGWLQEKIRIVETRQAAIISKLMDKHGNMVLDVAKDVYCKMGRKYGEEVKGENIKDAPALYKALNNYILEGMPCDNVNSVVEKDDDHIVWNAVDCLHKNYWEAVDGDVQVYYTLRTGFINNFIETANGEFSYTFGIEKNNGLIIMKNVISK</sequence>
<keyword evidence="2" id="KW-1185">Reference proteome</keyword>
<evidence type="ECO:0000313" key="2">
    <source>
        <dbReference type="Proteomes" id="UP000216024"/>
    </source>
</evidence>
<comment type="caution">
    <text evidence="1">The sequence shown here is derived from an EMBL/GenBank/DDBJ whole genome shotgun (WGS) entry which is preliminary data.</text>
</comment>
<dbReference type="EMBL" id="NIBG01000030">
    <property type="protein sequence ID" value="PAB56906.1"/>
    <property type="molecule type" value="Genomic_DNA"/>
</dbReference>
<protein>
    <submittedName>
        <fullName evidence="1">Uncharacterized protein</fullName>
    </submittedName>
</protein>